<dbReference type="InterPro" id="IPR001054">
    <property type="entry name" value="A/G_cyclase"/>
</dbReference>
<dbReference type="GO" id="GO:0035556">
    <property type="term" value="P:intracellular signal transduction"/>
    <property type="evidence" value="ECO:0007669"/>
    <property type="project" value="InterPro"/>
</dbReference>
<name>A0A9P0KDX3_ACAOB</name>
<protein>
    <recommendedName>
        <fullName evidence="4">Guanylate cyclase domain-containing protein</fullName>
    </recommendedName>
</protein>
<keyword evidence="3" id="KW-0456">Lyase</keyword>
<comment type="caution">
    <text evidence="5">The sequence shown here is derived from an EMBL/GenBank/DDBJ whole genome shotgun (WGS) entry which is preliminary data.</text>
</comment>
<evidence type="ECO:0000256" key="3">
    <source>
        <dbReference type="ARBA" id="ARBA00023239"/>
    </source>
</evidence>
<dbReference type="Pfam" id="PF00211">
    <property type="entry name" value="Guanylate_cyc"/>
    <property type="match status" value="1"/>
</dbReference>
<dbReference type="GO" id="GO:0005737">
    <property type="term" value="C:cytoplasm"/>
    <property type="evidence" value="ECO:0007669"/>
    <property type="project" value="TreeGrafter"/>
</dbReference>
<dbReference type="EMBL" id="CAKOFQ010006778">
    <property type="protein sequence ID" value="CAH1970771.1"/>
    <property type="molecule type" value="Genomic_DNA"/>
</dbReference>
<dbReference type="GO" id="GO:0004016">
    <property type="term" value="F:adenylate cyclase activity"/>
    <property type="evidence" value="ECO:0007669"/>
    <property type="project" value="TreeGrafter"/>
</dbReference>
<evidence type="ECO:0000313" key="6">
    <source>
        <dbReference type="Proteomes" id="UP001152888"/>
    </source>
</evidence>
<dbReference type="AlphaFoldDB" id="A0A9P0KDX3"/>
<gene>
    <name evidence="5" type="ORF">ACAOBT_LOCUS9095</name>
</gene>
<organism evidence="5 6">
    <name type="scientific">Acanthoscelides obtectus</name>
    <name type="common">Bean weevil</name>
    <name type="synonym">Bruchus obtectus</name>
    <dbReference type="NCBI Taxonomy" id="200917"/>
    <lineage>
        <taxon>Eukaryota</taxon>
        <taxon>Metazoa</taxon>
        <taxon>Ecdysozoa</taxon>
        <taxon>Arthropoda</taxon>
        <taxon>Hexapoda</taxon>
        <taxon>Insecta</taxon>
        <taxon>Pterygota</taxon>
        <taxon>Neoptera</taxon>
        <taxon>Endopterygota</taxon>
        <taxon>Coleoptera</taxon>
        <taxon>Polyphaga</taxon>
        <taxon>Cucujiformia</taxon>
        <taxon>Chrysomeloidea</taxon>
        <taxon>Chrysomelidae</taxon>
        <taxon>Bruchinae</taxon>
        <taxon>Bruchini</taxon>
        <taxon>Acanthoscelides</taxon>
    </lineage>
</organism>
<sequence>MRTGILQQDSDEWKNRRSIPISEMMQASRTYEGDKANSFAEEGLTRTMASLVPDEILYNINDYTKRDLEACLLFGDVSGFTDLCEKYNKSGKGGPSRLTQVLNSYIGAMVQEILSHNGDVLKFSGDAFIALWKETDHLSLRDAVHEAIDCALVIQKSYGTYQTDVDVVVRGAWSRSKLAKYSKNLREQRRK</sequence>
<accession>A0A9P0KDX3</accession>
<dbReference type="PANTHER" id="PTHR16305:SF28">
    <property type="entry name" value="GUANYLATE CYCLASE DOMAIN-CONTAINING PROTEIN"/>
    <property type="match status" value="1"/>
</dbReference>
<dbReference type="OrthoDB" id="194468at2759"/>
<evidence type="ECO:0000256" key="1">
    <source>
        <dbReference type="ARBA" id="ARBA00022741"/>
    </source>
</evidence>
<dbReference type="PROSITE" id="PS50125">
    <property type="entry name" value="GUANYLATE_CYCLASE_2"/>
    <property type="match status" value="1"/>
</dbReference>
<keyword evidence="2" id="KW-0067">ATP-binding</keyword>
<dbReference type="Gene3D" id="3.30.70.1230">
    <property type="entry name" value="Nucleotide cyclase"/>
    <property type="match status" value="1"/>
</dbReference>
<evidence type="ECO:0000256" key="2">
    <source>
        <dbReference type="ARBA" id="ARBA00022840"/>
    </source>
</evidence>
<feature type="domain" description="Guanylate cyclase" evidence="4">
    <location>
        <begin position="71"/>
        <end position="131"/>
    </location>
</feature>
<dbReference type="Proteomes" id="UP001152888">
    <property type="component" value="Unassembled WGS sequence"/>
</dbReference>
<dbReference type="PANTHER" id="PTHR16305">
    <property type="entry name" value="TESTICULAR SOLUBLE ADENYLYL CYCLASE"/>
    <property type="match status" value="1"/>
</dbReference>
<proteinExistence type="predicted"/>
<dbReference type="GO" id="GO:0005524">
    <property type="term" value="F:ATP binding"/>
    <property type="evidence" value="ECO:0007669"/>
    <property type="project" value="UniProtKB-KW"/>
</dbReference>
<reference evidence="5" key="1">
    <citation type="submission" date="2022-03" db="EMBL/GenBank/DDBJ databases">
        <authorList>
            <person name="Sayadi A."/>
        </authorList>
    </citation>
    <scope>NUCLEOTIDE SEQUENCE</scope>
</reference>
<evidence type="ECO:0000259" key="4">
    <source>
        <dbReference type="PROSITE" id="PS50125"/>
    </source>
</evidence>
<evidence type="ECO:0000313" key="5">
    <source>
        <dbReference type="EMBL" id="CAH1970771.1"/>
    </source>
</evidence>
<keyword evidence="6" id="KW-1185">Reference proteome</keyword>
<dbReference type="CDD" id="cd07302">
    <property type="entry name" value="CHD"/>
    <property type="match status" value="1"/>
</dbReference>
<dbReference type="SUPFAM" id="SSF55073">
    <property type="entry name" value="Nucleotide cyclase"/>
    <property type="match status" value="1"/>
</dbReference>
<dbReference type="GO" id="GO:0009190">
    <property type="term" value="P:cyclic nucleotide biosynthetic process"/>
    <property type="evidence" value="ECO:0007669"/>
    <property type="project" value="InterPro"/>
</dbReference>
<keyword evidence="1" id="KW-0547">Nucleotide-binding</keyword>
<dbReference type="InterPro" id="IPR029787">
    <property type="entry name" value="Nucleotide_cyclase"/>
</dbReference>